<gene>
    <name evidence="1" type="ORF">PGLA2088_LOCUS46059</name>
</gene>
<feature type="non-terminal residue" evidence="1">
    <location>
        <position position="1"/>
    </location>
</feature>
<proteinExistence type="predicted"/>
<organism evidence="1 2">
    <name type="scientific">Polarella glacialis</name>
    <name type="common">Dinoflagellate</name>
    <dbReference type="NCBI Taxonomy" id="89957"/>
    <lineage>
        <taxon>Eukaryota</taxon>
        <taxon>Sar</taxon>
        <taxon>Alveolata</taxon>
        <taxon>Dinophyceae</taxon>
        <taxon>Suessiales</taxon>
        <taxon>Suessiaceae</taxon>
        <taxon>Polarella</taxon>
    </lineage>
</organism>
<evidence type="ECO:0000313" key="2">
    <source>
        <dbReference type="Proteomes" id="UP000626109"/>
    </source>
</evidence>
<evidence type="ECO:0000313" key="1">
    <source>
        <dbReference type="EMBL" id="CAE8731565.1"/>
    </source>
</evidence>
<dbReference type="Proteomes" id="UP000626109">
    <property type="component" value="Unassembled WGS sequence"/>
</dbReference>
<protein>
    <submittedName>
        <fullName evidence="1">Uncharacterized protein</fullName>
    </submittedName>
</protein>
<name>A0A813LS81_POLGL</name>
<dbReference type="AlphaFoldDB" id="A0A813LS81"/>
<reference evidence="1" key="1">
    <citation type="submission" date="2021-02" db="EMBL/GenBank/DDBJ databases">
        <authorList>
            <person name="Dougan E. K."/>
            <person name="Rhodes N."/>
            <person name="Thang M."/>
            <person name="Chan C."/>
        </authorList>
    </citation>
    <scope>NUCLEOTIDE SEQUENCE</scope>
</reference>
<accession>A0A813LS81</accession>
<comment type="caution">
    <text evidence="1">The sequence shown here is derived from an EMBL/GenBank/DDBJ whole genome shotgun (WGS) entry which is preliminary data.</text>
</comment>
<sequence>ERRFFSELKAEAIGRGLHDFYSQYEGQSWKNVISVGDSDFERLGTHTAIKEYVSSLSESTKCLRTISPTVQEVEVNGHLHRVRTKTMKLMEQPSIQELTEELKVLSSWLQNMVRLDDGFDLSLRDVDDGACLEAIDRHLRQGSAGSCAGS</sequence>
<dbReference type="EMBL" id="CAJNNW010036025">
    <property type="protein sequence ID" value="CAE8731565.1"/>
    <property type="molecule type" value="Genomic_DNA"/>
</dbReference>